<name>A9RWJ6_PHYPA</name>
<evidence type="ECO:0000313" key="2">
    <source>
        <dbReference type="EnsemblPlants" id="PAC:32901956.CDS.1"/>
    </source>
</evidence>
<reference evidence="1 3" key="2">
    <citation type="journal article" date="2018" name="Plant J.">
        <title>The Physcomitrella patens chromosome-scale assembly reveals moss genome structure and evolution.</title>
        <authorList>
            <person name="Lang D."/>
            <person name="Ullrich K.K."/>
            <person name="Murat F."/>
            <person name="Fuchs J."/>
            <person name="Jenkins J."/>
            <person name="Haas F.B."/>
            <person name="Piednoel M."/>
            <person name="Gundlach H."/>
            <person name="Van Bel M."/>
            <person name="Meyberg R."/>
            <person name="Vives C."/>
            <person name="Morata J."/>
            <person name="Symeonidi A."/>
            <person name="Hiss M."/>
            <person name="Muchero W."/>
            <person name="Kamisugi Y."/>
            <person name="Saleh O."/>
            <person name="Blanc G."/>
            <person name="Decker E.L."/>
            <person name="van Gessel N."/>
            <person name="Grimwood J."/>
            <person name="Hayes R.D."/>
            <person name="Graham S.W."/>
            <person name="Gunter L.E."/>
            <person name="McDaniel S.F."/>
            <person name="Hoernstein S.N.W."/>
            <person name="Larsson A."/>
            <person name="Li F.W."/>
            <person name="Perroud P.F."/>
            <person name="Phillips J."/>
            <person name="Ranjan P."/>
            <person name="Rokshar D.S."/>
            <person name="Rothfels C.J."/>
            <person name="Schneider L."/>
            <person name="Shu S."/>
            <person name="Stevenson D.W."/>
            <person name="Thummler F."/>
            <person name="Tillich M."/>
            <person name="Villarreal Aguilar J.C."/>
            <person name="Widiez T."/>
            <person name="Wong G.K."/>
            <person name="Wymore A."/>
            <person name="Zhang Y."/>
            <person name="Zimmer A.D."/>
            <person name="Quatrano R.S."/>
            <person name="Mayer K.F.X."/>
            <person name="Goodstein D."/>
            <person name="Casacuberta J.M."/>
            <person name="Vandepoele K."/>
            <person name="Reski R."/>
            <person name="Cuming A.C."/>
            <person name="Tuskan G.A."/>
            <person name="Maumus F."/>
            <person name="Salse J."/>
            <person name="Schmutz J."/>
            <person name="Rensing S.A."/>
        </authorList>
    </citation>
    <scope>NUCLEOTIDE SEQUENCE [LARGE SCALE GENOMIC DNA]</scope>
    <source>
        <strain evidence="2 3">cv. Gransden 2004</strain>
    </source>
</reference>
<dbReference type="PaxDb" id="3218-PP1S32_341V6.1"/>
<dbReference type="Gramene" id="Pp3c10_21470V3.1">
    <property type="protein sequence ID" value="PAC:32901956.CDS.1"/>
    <property type="gene ID" value="Pp3c10_21470"/>
</dbReference>
<organism evidence="1">
    <name type="scientific">Physcomitrium patens</name>
    <name type="common">Spreading-leaved earth moss</name>
    <name type="synonym">Physcomitrella patens</name>
    <dbReference type="NCBI Taxonomy" id="3218"/>
    <lineage>
        <taxon>Eukaryota</taxon>
        <taxon>Viridiplantae</taxon>
        <taxon>Streptophyta</taxon>
        <taxon>Embryophyta</taxon>
        <taxon>Bryophyta</taxon>
        <taxon>Bryophytina</taxon>
        <taxon>Bryopsida</taxon>
        <taxon>Funariidae</taxon>
        <taxon>Funariales</taxon>
        <taxon>Funariaceae</taxon>
        <taxon>Physcomitrium</taxon>
    </lineage>
</organism>
<keyword evidence="3" id="KW-1185">Reference proteome</keyword>
<accession>A9RWJ6</accession>
<dbReference type="OrthoDB" id="10644431at2759"/>
<sequence>MAAMLACSTAHALCNSPVAQTRTSGELFTSSNCRLHLREQLVKKLSFKLIGKQSIVPMMRASNSDSIRELASEKAVESSKQVAEDANRLANGQSPVVLDAKAEDASDTASYTPDVREKVVDVASDMSVDTTADVDELARKDAEPLAEEFGYTVEDTANALENKAEEVGEREVKKESA</sequence>
<dbReference type="Gramene" id="Pp3c10_21470V3.2">
    <property type="protein sequence ID" value="PAC:32901957.CDS.1"/>
    <property type="gene ID" value="Pp3c10_21470"/>
</dbReference>
<gene>
    <name evidence="2" type="primary">LOC112287449</name>
    <name evidence="1" type="ORF">PHYPA_014211</name>
</gene>
<reference evidence="1 3" key="1">
    <citation type="journal article" date="2008" name="Science">
        <title>The Physcomitrella genome reveals evolutionary insights into the conquest of land by plants.</title>
        <authorList>
            <person name="Rensing S."/>
            <person name="Lang D."/>
            <person name="Zimmer A."/>
            <person name="Terry A."/>
            <person name="Salamov A."/>
            <person name="Shapiro H."/>
            <person name="Nishiyama T."/>
            <person name="Perroud P.-F."/>
            <person name="Lindquist E."/>
            <person name="Kamisugi Y."/>
            <person name="Tanahashi T."/>
            <person name="Sakakibara K."/>
            <person name="Fujita T."/>
            <person name="Oishi K."/>
            <person name="Shin-I T."/>
            <person name="Kuroki Y."/>
            <person name="Toyoda A."/>
            <person name="Suzuki Y."/>
            <person name="Hashimoto A."/>
            <person name="Yamaguchi K."/>
            <person name="Sugano A."/>
            <person name="Kohara Y."/>
            <person name="Fujiyama A."/>
            <person name="Anterola A."/>
            <person name="Aoki S."/>
            <person name="Ashton N."/>
            <person name="Barbazuk W.B."/>
            <person name="Barker E."/>
            <person name="Bennetzen J."/>
            <person name="Bezanilla M."/>
            <person name="Blankenship R."/>
            <person name="Cho S.H."/>
            <person name="Dutcher S."/>
            <person name="Estelle M."/>
            <person name="Fawcett J.A."/>
            <person name="Gundlach H."/>
            <person name="Hanada K."/>
            <person name="Heyl A."/>
            <person name="Hicks K.A."/>
            <person name="Hugh J."/>
            <person name="Lohr M."/>
            <person name="Mayer K."/>
            <person name="Melkozernov A."/>
            <person name="Murata T."/>
            <person name="Nelson D."/>
            <person name="Pils B."/>
            <person name="Prigge M."/>
            <person name="Reiss B."/>
            <person name="Renner T."/>
            <person name="Rombauts S."/>
            <person name="Rushton P."/>
            <person name="Sanderfoot A."/>
            <person name="Schween G."/>
            <person name="Shiu S.-H."/>
            <person name="Stueber K."/>
            <person name="Theodoulou F.L."/>
            <person name="Tu H."/>
            <person name="Van de Peer Y."/>
            <person name="Verrier P.J."/>
            <person name="Waters E."/>
            <person name="Wood A."/>
            <person name="Yang L."/>
            <person name="Cove D."/>
            <person name="Cuming A."/>
            <person name="Hasebe M."/>
            <person name="Lucas S."/>
            <person name="Mishler D.B."/>
            <person name="Reski R."/>
            <person name="Grigoriev I."/>
            <person name="Quatrano R.S."/>
            <person name="Boore J.L."/>
        </authorList>
    </citation>
    <scope>NUCLEOTIDE SEQUENCE [LARGE SCALE GENOMIC DNA]</scope>
    <source>
        <strain evidence="2 3">cv. Gransden 2004</strain>
    </source>
</reference>
<evidence type="ECO:0000313" key="3">
    <source>
        <dbReference type="Proteomes" id="UP000006727"/>
    </source>
</evidence>
<dbReference type="EnsemblPlants" id="Pp3c10_21470V3.2">
    <property type="protein sequence ID" value="PAC:32901957.CDS.1"/>
    <property type="gene ID" value="Pp3c10_21470"/>
</dbReference>
<dbReference type="EnsemblPlants" id="Pp3c10_21470V3.1">
    <property type="protein sequence ID" value="PAC:32901956.CDS.1"/>
    <property type="gene ID" value="Pp3c10_21470"/>
</dbReference>
<dbReference type="Proteomes" id="UP000006727">
    <property type="component" value="Chromosome 10"/>
</dbReference>
<protein>
    <submittedName>
        <fullName evidence="1 2">Uncharacterized protein</fullName>
    </submittedName>
</protein>
<reference evidence="2" key="3">
    <citation type="submission" date="2020-12" db="UniProtKB">
        <authorList>
            <consortium name="EnsemblPlants"/>
        </authorList>
    </citation>
    <scope>IDENTIFICATION</scope>
</reference>
<dbReference type="RefSeq" id="XP_024386201.1">
    <property type="nucleotide sequence ID" value="XM_024530433.2"/>
</dbReference>
<dbReference type="GeneID" id="112287449"/>
<dbReference type="HOGENOM" id="CLU_1520315_0_0_1"/>
<proteinExistence type="predicted"/>
<dbReference type="AlphaFoldDB" id="A9RWJ6"/>
<evidence type="ECO:0000313" key="1">
    <source>
        <dbReference type="EMBL" id="PNR47091.1"/>
    </source>
</evidence>
<dbReference type="EMBL" id="ABEU02000010">
    <property type="protein sequence ID" value="PNR47091.1"/>
    <property type="molecule type" value="Genomic_DNA"/>
</dbReference>